<protein>
    <submittedName>
        <fullName evidence="3">WXG100 family type VII secretion target</fullName>
    </submittedName>
</protein>
<dbReference type="SUPFAM" id="SSF140453">
    <property type="entry name" value="EsxAB dimer-like"/>
    <property type="match status" value="1"/>
</dbReference>
<feature type="region of interest" description="Disordered" evidence="1">
    <location>
        <begin position="255"/>
        <end position="282"/>
    </location>
</feature>
<proteinExistence type="predicted"/>
<dbReference type="InterPro" id="IPR057746">
    <property type="entry name" value="CpnT-like_N"/>
</dbReference>
<dbReference type="CDD" id="cd20726">
    <property type="entry name" value="CDI_toxin_BpE479_tRNase-like"/>
    <property type="match status" value="1"/>
</dbReference>
<sequence>MTAPANPLVAPAATDSPSPWAGAWIAEDIEQIATGVKNHDWVAGTLGVAGGGLDALALVSDPVGALLQYGIAWLIEHVKPLSEALDWLAGDPAQIAAHAQTWRNVAASLITDADGLARAATGDTSEWTGAAGDAYRAWAGHREQSLRAFSQAADTTAMMTEGAGLLIGTVRLMVRDAVAVVVSRLIVYAGELIATLGAATGVVVGQVASLCASWGAEIARWLRDLIASIRKLVTEGDWLGGLIDRLKLWFSESRPTGDDGLPPEEPRKPHDRDPAAESQRRHNLGVDPAVARYRASEEETAVRIERELGIELTRAEDGDIDWTGSDGHTYDAVGNFDARYFDREWPNLRVRIMDHVEKADRVPVDVSRFTPEQKQLVRDFLRDNRLGPQVFLLGA</sequence>
<evidence type="ECO:0000259" key="2">
    <source>
        <dbReference type="Pfam" id="PF25547"/>
    </source>
</evidence>
<name>A0ABW6WGG4_9ACTN</name>
<accession>A0ABW6WGG4</accession>
<dbReference type="RefSeq" id="WP_040433016.1">
    <property type="nucleotide sequence ID" value="NZ_JBIAZU010000003.1"/>
</dbReference>
<feature type="domain" description="Outer membrane channel protein CpnT-like N-terminal" evidence="2">
    <location>
        <begin position="72"/>
        <end position="208"/>
    </location>
</feature>
<evidence type="ECO:0000313" key="3">
    <source>
        <dbReference type="EMBL" id="MFF5291271.1"/>
    </source>
</evidence>
<gene>
    <name evidence="3" type="ORF">ACFY35_17660</name>
</gene>
<dbReference type="EMBL" id="JBIAZU010000003">
    <property type="protein sequence ID" value="MFF5291271.1"/>
    <property type="molecule type" value="Genomic_DNA"/>
</dbReference>
<feature type="compositionally biased region" description="Basic and acidic residues" evidence="1">
    <location>
        <begin position="264"/>
        <end position="280"/>
    </location>
</feature>
<dbReference type="InterPro" id="IPR036689">
    <property type="entry name" value="ESAT-6-like_sf"/>
</dbReference>
<evidence type="ECO:0000256" key="1">
    <source>
        <dbReference type="SAM" id="MobiDB-lite"/>
    </source>
</evidence>
<comment type="caution">
    <text evidence="3">The sequence shown here is derived from an EMBL/GenBank/DDBJ whole genome shotgun (WGS) entry which is preliminary data.</text>
</comment>
<organism evidence="3 4">
    <name type="scientific">Paractinoplanes globisporus</name>
    <dbReference type="NCBI Taxonomy" id="113565"/>
    <lineage>
        <taxon>Bacteria</taxon>
        <taxon>Bacillati</taxon>
        <taxon>Actinomycetota</taxon>
        <taxon>Actinomycetes</taxon>
        <taxon>Micromonosporales</taxon>
        <taxon>Micromonosporaceae</taxon>
        <taxon>Paractinoplanes</taxon>
    </lineage>
</organism>
<evidence type="ECO:0000313" key="4">
    <source>
        <dbReference type="Proteomes" id="UP001602245"/>
    </source>
</evidence>
<keyword evidence="4" id="KW-1185">Reference proteome</keyword>
<dbReference type="Proteomes" id="UP001602245">
    <property type="component" value="Unassembled WGS sequence"/>
</dbReference>
<reference evidence="3 4" key="1">
    <citation type="submission" date="2024-10" db="EMBL/GenBank/DDBJ databases">
        <title>The Natural Products Discovery Center: Release of the First 8490 Sequenced Strains for Exploring Actinobacteria Biosynthetic Diversity.</title>
        <authorList>
            <person name="Kalkreuter E."/>
            <person name="Kautsar S.A."/>
            <person name="Yang D."/>
            <person name="Bader C.D."/>
            <person name="Teijaro C.N."/>
            <person name="Fluegel L."/>
            <person name="Davis C.M."/>
            <person name="Simpson J.R."/>
            <person name="Lauterbach L."/>
            <person name="Steele A.D."/>
            <person name="Gui C."/>
            <person name="Meng S."/>
            <person name="Li G."/>
            <person name="Viehrig K."/>
            <person name="Ye F."/>
            <person name="Su P."/>
            <person name="Kiefer A.F."/>
            <person name="Nichols A."/>
            <person name="Cepeda A.J."/>
            <person name="Yan W."/>
            <person name="Fan B."/>
            <person name="Jiang Y."/>
            <person name="Adhikari A."/>
            <person name="Zheng C.-J."/>
            <person name="Schuster L."/>
            <person name="Cowan T.M."/>
            <person name="Smanski M.J."/>
            <person name="Chevrette M.G."/>
            <person name="De Carvalho L.P.S."/>
            <person name="Shen B."/>
        </authorList>
    </citation>
    <scope>NUCLEOTIDE SEQUENCE [LARGE SCALE GENOMIC DNA]</scope>
    <source>
        <strain evidence="3 4">NPDC000087</strain>
    </source>
</reference>
<dbReference type="Pfam" id="PF25547">
    <property type="entry name" value="WXG100_2"/>
    <property type="match status" value="1"/>
</dbReference>